<dbReference type="Proteomes" id="UP000326565">
    <property type="component" value="Unassembled WGS sequence"/>
</dbReference>
<organism evidence="2 3">
    <name type="scientific">Aspergillus leporis</name>
    <dbReference type="NCBI Taxonomy" id="41062"/>
    <lineage>
        <taxon>Eukaryota</taxon>
        <taxon>Fungi</taxon>
        <taxon>Dikarya</taxon>
        <taxon>Ascomycota</taxon>
        <taxon>Pezizomycotina</taxon>
        <taxon>Eurotiomycetes</taxon>
        <taxon>Eurotiomycetidae</taxon>
        <taxon>Eurotiales</taxon>
        <taxon>Aspergillaceae</taxon>
        <taxon>Aspergillus</taxon>
        <taxon>Aspergillus subgen. Circumdati</taxon>
    </lineage>
</organism>
<keyword evidence="3" id="KW-1185">Reference proteome</keyword>
<gene>
    <name evidence="2" type="ORF">BDV29DRAFT_153878</name>
</gene>
<evidence type="ECO:0000313" key="2">
    <source>
        <dbReference type="EMBL" id="KAB8077327.1"/>
    </source>
</evidence>
<proteinExistence type="predicted"/>
<sequence>MFLNITISLMSSDLLQPNYSFSAHPDVDVTIITYQNFYTYSKYILWTAYGTAIGATLASALLGCIAYSMNGGSYTTKFSTIWRTTRHAFVFAETTPEDCDGKDTLPSHIARARISFLNRAHSEEDPSMIRLIHRGKRSTLTPEETPPAV</sequence>
<keyword evidence="1" id="KW-1133">Transmembrane helix</keyword>
<feature type="transmembrane region" description="Helical" evidence="1">
    <location>
        <begin position="43"/>
        <end position="67"/>
    </location>
</feature>
<evidence type="ECO:0000256" key="1">
    <source>
        <dbReference type="SAM" id="Phobius"/>
    </source>
</evidence>
<protein>
    <recommendedName>
        <fullName evidence="4">Transmembrane protein</fullName>
    </recommendedName>
</protein>
<keyword evidence="1" id="KW-0472">Membrane</keyword>
<dbReference type="PANTHER" id="PTHR35041">
    <property type="entry name" value="MEDIATOR OF RNA POLYMERASE II TRANSCRIPTION SUBUNIT 1"/>
    <property type="match status" value="1"/>
</dbReference>
<accession>A0A5N5XB90</accession>
<dbReference type="OrthoDB" id="5322539at2759"/>
<reference evidence="2 3" key="1">
    <citation type="submission" date="2019-04" db="EMBL/GenBank/DDBJ databases">
        <title>Friends and foes A comparative genomics study of 23 Aspergillus species from section Flavi.</title>
        <authorList>
            <consortium name="DOE Joint Genome Institute"/>
            <person name="Kjaerbolling I."/>
            <person name="Vesth T."/>
            <person name="Frisvad J.C."/>
            <person name="Nybo J.L."/>
            <person name="Theobald S."/>
            <person name="Kildgaard S."/>
            <person name="Isbrandt T."/>
            <person name="Kuo A."/>
            <person name="Sato A."/>
            <person name="Lyhne E.K."/>
            <person name="Kogle M.E."/>
            <person name="Wiebenga A."/>
            <person name="Kun R.S."/>
            <person name="Lubbers R.J."/>
            <person name="Makela M.R."/>
            <person name="Barry K."/>
            <person name="Chovatia M."/>
            <person name="Clum A."/>
            <person name="Daum C."/>
            <person name="Haridas S."/>
            <person name="He G."/>
            <person name="LaButti K."/>
            <person name="Lipzen A."/>
            <person name="Mondo S."/>
            <person name="Riley R."/>
            <person name="Salamov A."/>
            <person name="Simmons B.A."/>
            <person name="Magnuson J.K."/>
            <person name="Henrissat B."/>
            <person name="Mortensen U.H."/>
            <person name="Larsen T.O."/>
            <person name="Devries R.P."/>
            <person name="Grigoriev I.V."/>
            <person name="Machida M."/>
            <person name="Baker S.E."/>
            <person name="Andersen M.R."/>
        </authorList>
    </citation>
    <scope>NUCLEOTIDE SEQUENCE [LARGE SCALE GENOMIC DNA]</scope>
    <source>
        <strain evidence="2 3">CBS 151.66</strain>
    </source>
</reference>
<evidence type="ECO:0008006" key="4">
    <source>
        <dbReference type="Google" id="ProtNLM"/>
    </source>
</evidence>
<dbReference type="EMBL" id="ML732170">
    <property type="protein sequence ID" value="KAB8077327.1"/>
    <property type="molecule type" value="Genomic_DNA"/>
</dbReference>
<dbReference type="AlphaFoldDB" id="A0A5N5XB90"/>
<evidence type="ECO:0000313" key="3">
    <source>
        <dbReference type="Proteomes" id="UP000326565"/>
    </source>
</evidence>
<name>A0A5N5XB90_9EURO</name>
<keyword evidence="1" id="KW-0812">Transmembrane</keyword>
<dbReference type="PANTHER" id="PTHR35041:SF6">
    <property type="entry name" value="FORMYLMETHIONINE DEFORMYLASE-LIKE PROTEIN-RELATED"/>
    <property type="match status" value="1"/>
</dbReference>